<dbReference type="PANTHER" id="PTHR43537:SF44">
    <property type="entry name" value="GNTR FAMILY REGULATORY PROTEIN"/>
    <property type="match status" value="1"/>
</dbReference>
<dbReference type="CDD" id="cd07377">
    <property type="entry name" value="WHTH_GntR"/>
    <property type="match status" value="1"/>
</dbReference>
<dbReference type="GO" id="GO:0003700">
    <property type="term" value="F:DNA-binding transcription factor activity"/>
    <property type="evidence" value="ECO:0007669"/>
    <property type="project" value="InterPro"/>
</dbReference>
<dbReference type="Gene3D" id="1.20.120.530">
    <property type="entry name" value="GntR ligand-binding domain-like"/>
    <property type="match status" value="1"/>
</dbReference>
<dbReference type="PRINTS" id="PR00035">
    <property type="entry name" value="HTHGNTR"/>
</dbReference>
<feature type="domain" description="HTH gntR-type" evidence="4">
    <location>
        <begin position="9"/>
        <end position="77"/>
    </location>
</feature>
<sequence length="237" mass="26186">MAPRAATGRNLHARVIDEIGESIVGGALRAGDALPGESELAEHMEVSRTILREALKVLASKGLIETRQKIGMRVRDSRFWNHLDADILAWRCASMPTDDFVDKLVEMRGIIEPAAAMTAARRRDAGQLAAIGEALAGMEAAMDLDSWAEADLRFHEAVLAATNNELLSSLFSVIETALGTYFVMSARTAKNFRYSLPYHREVYEAIRRRRPNEAAAAMQAMIDDSKGNMRRGRRKAS</sequence>
<organism evidence="5 6">
    <name type="scientific">Luteibacter anthropi</name>
    <dbReference type="NCBI Taxonomy" id="564369"/>
    <lineage>
        <taxon>Bacteria</taxon>
        <taxon>Pseudomonadati</taxon>
        <taxon>Pseudomonadota</taxon>
        <taxon>Gammaproteobacteria</taxon>
        <taxon>Lysobacterales</taxon>
        <taxon>Rhodanobacteraceae</taxon>
        <taxon>Luteibacter</taxon>
    </lineage>
</organism>
<dbReference type="EMBL" id="JAARLZ010000004">
    <property type="protein sequence ID" value="NII06490.1"/>
    <property type="molecule type" value="Genomic_DNA"/>
</dbReference>
<proteinExistence type="predicted"/>
<dbReference type="SMART" id="SM00895">
    <property type="entry name" value="FCD"/>
    <property type="match status" value="1"/>
</dbReference>
<protein>
    <submittedName>
        <fullName evidence="5">FadR family transcriptional regulator</fullName>
    </submittedName>
</protein>
<dbReference type="PANTHER" id="PTHR43537">
    <property type="entry name" value="TRANSCRIPTIONAL REGULATOR, GNTR FAMILY"/>
    <property type="match status" value="1"/>
</dbReference>
<evidence type="ECO:0000313" key="6">
    <source>
        <dbReference type="Proteomes" id="UP000490980"/>
    </source>
</evidence>
<dbReference type="AlphaFoldDB" id="A0A7X5U9V4"/>
<dbReference type="PROSITE" id="PS50949">
    <property type="entry name" value="HTH_GNTR"/>
    <property type="match status" value="1"/>
</dbReference>
<keyword evidence="1" id="KW-0805">Transcription regulation</keyword>
<dbReference type="SUPFAM" id="SSF48008">
    <property type="entry name" value="GntR ligand-binding domain-like"/>
    <property type="match status" value="1"/>
</dbReference>
<dbReference type="InterPro" id="IPR011711">
    <property type="entry name" value="GntR_C"/>
</dbReference>
<keyword evidence="2" id="KW-0238">DNA-binding</keyword>
<dbReference type="Proteomes" id="UP000490980">
    <property type="component" value="Unassembled WGS sequence"/>
</dbReference>
<keyword evidence="3" id="KW-0804">Transcription</keyword>
<accession>A0A7X5U9V4</accession>
<keyword evidence="6" id="KW-1185">Reference proteome</keyword>
<evidence type="ECO:0000256" key="1">
    <source>
        <dbReference type="ARBA" id="ARBA00023015"/>
    </source>
</evidence>
<reference evidence="5 6" key="1">
    <citation type="submission" date="2020-03" db="EMBL/GenBank/DDBJ databases">
        <authorList>
            <person name="Lai Q."/>
        </authorList>
    </citation>
    <scope>NUCLEOTIDE SEQUENCE [LARGE SCALE GENOMIC DNA]</scope>
    <source>
        <strain evidence="5 6">CCUG 25036</strain>
    </source>
</reference>
<evidence type="ECO:0000313" key="5">
    <source>
        <dbReference type="EMBL" id="NII06490.1"/>
    </source>
</evidence>
<dbReference type="SMART" id="SM00345">
    <property type="entry name" value="HTH_GNTR"/>
    <property type="match status" value="1"/>
</dbReference>
<dbReference type="Pfam" id="PF07729">
    <property type="entry name" value="FCD"/>
    <property type="match status" value="1"/>
</dbReference>
<comment type="caution">
    <text evidence="5">The sequence shown here is derived from an EMBL/GenBank/DDBJ whole genome shotgun (WGS) entry which is preliminary data.</text>
</comment>
<name>A0A7X5U9V4_9GAMM</name>
<evidence type="ECO:0000259" key="4">
    <source>
        <dbReference type="PROSITE" id="PS50949"/>
    </source>
</evidence>
<dbReference type="Gene3D" id="1.10.10.10">
    <property type="entry name" value="Winged helix-like DNA-binding domain superfamily/Winged helix DNA-binding domain"/>
    <property type="match status" value="1"/>
</dbReference>
<evidence type="ECO:0000256" key="3">
    <source>
        <dbReference type="ARBA" id="ARBA00023163"/>
    </source>
</evidence>
<dbReference type="InterPro" id="IPR036390">
    <property type="entry name" value="WH_DNA-bd_sf"/>
</dbReference>
<evidence type="ECO:0000256" key="2">
    <source>
        <dbReference type="ARBA" id="ARBA00023125"/>
    </source>
</evidence>
<dbReference type="GO" id="GO:0003677">
    <property type="term" value="F:DNA binding"/>
    <property type="evidence" value="ECO:0007669"/>
    <property type="project" value="UniProtKB-KW"/>
</dbReference>
<dbReference type="Pfam" id="PF00392">
    <property type="entry name" value="GntR"/>
    <property type="match status" value="1"/>
</dbReference>
<dbReference type="InterPro" id="IPR036388">
    <property type="entry name" value="WH-like_DNA-bd_sf"/>
</dbReference>
<dbReference type="InterPro" id="IPR008920">
    <property type="entry name" value="TF_FadR/GntR_C"/>
</dbReference>
<dbReference type="SUPFAM" id="SSF46785">
    <property type="entry name" value="Winged helix' DNA-binding domain"/>
    <property type="match status" value="1"/>
</dbReference>
<dbReference type="InterPro" id="IPR000524">
    <property type="entry name" value="Tscrpt_reg_HTH_GntR"/>
</dbReference>
<gene>
    <name evidence="5" type="ORF">HBF25_08845</name>
</gene>